<evidence type="ECO:0000259" key="1">
    <source>
        <dbReference type="Pfam" id="PF04069"/>
    </source>
</evidence>
<dbReference type="Pfam" id="PF04069">
    <property type="entry name" value="OpuAC"/>
    <property type="match status" value="2"/>
</dbReference>
<dbReference type="SUPFAM" id="SSF53850">
    <property type="entry name" value="Periplasmic binding protein-like II"/>
    <property type="match status" value="2"/>
</dbReference>
<dbReference type="PROSITE" id="PS51257">
    <property type="entry name" value="PROKAR_LIPOPROTEIN"/>
    <property type="match status" value="1"/>
</dbReference>
<proteinExistence type="predicted"/>
<reference evidence="2" key="1">
    <citation type="submission" date="2020-05" db="EMBL/GenBank/DDBJ databases">
        <authorList>
            <person name="Chiriac C."/>
            <person name="Salcher M."/>
            <person name="Ghai R."/>
            <person name="Kavagutti S V."/>
        </authorList>
    </citation>
    <scope>NUCLEOTIDE SEQUENCE</scope>
</reference>
<dbReference type="GO" id="GO:0043190">
    <property type="term" value="C:ATP-binding cassette (ABC) transporter complex"/>
    <property type="evidence" value="ECO:0007669"/>
    <property type="project" value="InterPro"/>
</dbReference>
<dbReference type="EMBL" id="CAFBOS010000292">
    <property type="protein sequence ID" value="CAB5025472.1"/>
    <property type="molecule type" value="Genomic_DNA"/>
</dbReference>
<protein>
    <submittedName>
        <fullName evidence="2">Unannotated protein</fullName>
    </submittedName>
</protein>
<dbReference type="InterPro" id="IPR007210">
    <property type="entry name" value="ABC_Gly_betaine_transp_sub-bd"/>
</dbReference>
<organism evidence="2">
    <name type="scientific">freshwater metagenome</name>
    <dbReference type="NCBI Taxonomy" id="449393"/>
    <lineage>
        <taxon>unclassified sequences</taxon>
        <taxon>metagenomes</taxon>
        <taxon>ecological metagenomes</taxon>
    </lineage>
</organism>
<evidence type="ECO:0000313" key="2">
    <source>
        <dbReference type="EMBL" id="CAB4751257.1"/>
    </source>
</evidence>
<feature type="domain" description="ABC-type glycine betaine transport system substrate-binding" evidence="1">
    <location>
        <begin position="158"/>
        <end position="310"/>
    </location>
</feature>
<dbReference type="AlphaFoldDB" id="A0A6J6TY20"/>
<evidence type="ECO:0000313" key="3">
    <source>
        <dbReference type="EMBL" id="CAB5025472.1"/>
    </source>
</evidence>
<accession>A0A6J6TY20</accession>
<feature type="domain" description="ABC-type glycine betaine transport system substrate-binding" evidence="1">
    <location>
        <begin position="39"/>
        <end position="143"/>
    </location>
</feature>
<sequence>MRRRTLLGAGLAIVLALGAGACGDDRGTTTVPSGATLNFKALDAGGPLTKAALTKGDVQVALVFTSDADIAVNKWVLLADDKLLQPAENLIPAIRKTVDAQPLRDALNSVSKPLTTAELTELNRQQSQDKSDSSAIAKAWLAKNKLVPYSGAKLTGTFRVGSTNFGEQEIVAELYAQVLEAAGAKVERKFKLGSREVVAPALEKGDLDLYPEYVGSYTSFLSKDATVPTDVKAAVAQLATLAAAKGIVLGEPAPAEDKNGFVVTAATAAKYKLVKTSDLATVADTLTLGGPPECPQRPYCGLGLTKSYGLTIKS</sequence>
<gene>
    <name evidence="2" type="ORF">UFOPK2754_01819</name>
    <name evidence="3" type="ORF">UFOPK3967_03022</name>
</gene>
<dbReference type="EMBL" id="CAEZYR010000066">
    <property type="protein sequence ID" value="CAB4751257.1"/>
    <property type="molecule type" value="Genomic_DNA"/>
</dbReference>
<name>A0A6J6TY20_9ZZZZ</name>
<dbReference type="GO" id="GO:0022857">
    <property type="term" value="F:transmembrane transporter activity"/>
    <property type="evidence" value="ECO:0007669"/>
    <property type="project" value="InterPro"/>
</dbReference>
<dbReference type="Gene3D" id="3.40.190.10">
    <property type="entry name" value="Periplasmic binding protein-like II"/>
    <property type="match status" value="2"/>
</dbReference>